<keyword evidence="2" id="KW-1185">Reference proteome</keyword>
<accession>A0AAW1T2T5</accession>
<proteinExistence type="predicted"/>
<dbReference type="EMBL" id="JALJOV010000399">
    <property type="protein sequence ID" value="KAK9864042.1"/>
    <property type="molecule type" value="Genomic_DNA"/>
</dbReference>
<sequence length="68" mass="7059">MVGRPTKSDVPTQMAVSGGPAACPLRVPGTLLGLQLGRGEQRELHISSGRYALVVKVARAPILIALPS</sequence>
<reference evidence="1 2" key="1">
    <citation type="journal article" date="2024" name="Nat. Commun.">
        <title>Phylogenomics reveals the evolutionary origins of lichenization in chlorophyte algae.</title>
        <authorList>
            <person name="Puginier C."/>
            <person name="Libourel C."/>
            <person name="Otte J."/>
            <person name="Skaloud P."/>
            <person name="Haon M."/>
            <person name="Grisel S."/>
            <person name="Petersen M."/>
            <person name="Berrin J.G."/>
            <person name="Delaux P.M."/>
            <person name="Dal Grande F."/>
            <person name="Keller J."/>
        </authorList>
    </citation>
    <scope>NUCLEOTIDE SEQUENCE [LARGE SCALE GENOMIC DNA]</scope>
    <source>
        <strain evidence="1 2">SAG 2523</strain>
    </source>
</reference>
<gene>
    <name evidence="1" type="ORF">WJX84_002184</name>
</gene>
<evidence type="ECO:0000313" key="1">
    <source>
        <dbReference type="EMBL" id="KAK9864042.1"/>
    </source>
</evidence>
<dbReference type="AlphaFoldDB" id="A0AAW1T2T5"/>
<protein>
    <submittedName>
        <fullName evidence="1">Uncharacterized protein</fullName>
    </submittedName>
</protein>
<organism evidence="1 2">
    <name type="scientific">Apatococcus fuscideae</name>
    <dbReference type="NCBI Taxonomy" id="2026836"/>
    <lineage>
        <taxon>Eukaryota</taxon>
        <taxon>Viridiplantae</taxon>
        <taxon>Chlorophyta</taxon>
        <taxon>core chlorophytes</taxon>
        <taxon>Trebouxiophyceae</taxon>
        <taxon>Chlorellales</taxon>
        <taxon>Chlorellaceae</taxon>
        <taxon>Apatococcus</taxon>
    </lineage>
</organism>
<name>A0AAW1T2T5_9CHLO</name>
<dbReference type="Proteomes" id="UP001485043">
    <property type="component" value="Unassembled WGS sequence"/>
</dbReference>
<evidence type="ECO:0000313" key="2">
    <source>
        <dbReference type="Proteomes" id="UP001485043"/>
    </source>
</evidence>
<comment type="caution">
    <text evidence="1">The sequence shown here is derived from an EMBL/GenBank/DDBJ whole genome shotgun (WGS) entry which is preliminary data.</text>
</comment>